<feature type="region of interest" description="Disordered" evidence="1">
    <location>
        <begin position="113"/>
        <end position="132"/>
    </location>
</feature>
<accession>A0A366R8P5</accession>
<feature type="region of interest" description="Disordered" evidence="1">
    <location>
        <begin position="1"/>
        <end position="53"/>
    </location>
</feature>
<name>A0A366R8P5_9HYPO</name>
<dbReference type="RefSeq" id="XP_031013689.1">
    <property type="nucleotide sequence ID" value="XM_031162298.1"/>
</dbReference>
<sequence>MAMPVQSHKTSHSLPTTDLRASLHGRQRPRYPQNSSTCGTSVDDHHTRSSSSLSCYSAPERFQRRNLKDEAAGQLRSFSACSGRIIRPPLQLSQRRFLSEGQISQARPAFISTSHFDPRSHGDVEPSSPASQERHFMTALHQRQKPGIAFESDTELDKRYTFGPLEPLPTPSSRWSDSSYGEGGTVTPEEEELTDNESSHIEIAGIEDTLSHFSIIQAHRVSIHTWVLKPTTIDINPDSQSKLCGWNPESIVGPPCPKEAKRWGIIF</sequence>
<gene>
    <name evidence="2" type="ORF">FIESC28_08159</name>
</gene>
<evidence type="ECO:0000313" key="3">
    <source>
        <dbReference type="Proteomes" id="UP000253153"/>
    </source>
</evidence>
<dbReference type="Proteomes" id="UP000253153">
    <property type="component" value="Unassembled WGS sequence"/>
</dbReference>
<proteinExistence type="predicted"/>
<keyword evidence="3" id="KW-1185">Reference proteome</keyword>
<dbReference type="EMBL" id="QKXC01000180">
    <property type="protein sequence ID" value="RBR13531.1"/>
    <property type="molecule type" value="Genomic_DNA"/>
</dbReference>
<dbReference type="GeneID" id="41997594"/>
<dbReference type="AlphaFoldDB" id="A0A366R8P5"/>
<organism evidence="2 3">
    <name type="scientific">Fusarium coffeatum</name>
    <dbReference type="NCBI Taxonomy" id="231269"/>
    <lineage>
        <taxon>Eukaryota</taxon>
        <taxon>Fungi</taxon>
        <taxon>Dikarya</taxon>
        <taxon>Ascomycota</taxon>
        <taxon>Pezizomycotina</taxon>
        <taxon>Sordariomycetes</taxon>
        <taxon>Hypocreomycetidae</taxon>
        <taxon>Hypocreales</taxon>
        <taxon>Nectriaceae</taxon>
        <taxon>Fusarium</taxon>
        <taxon>Fusarium incarnatum-equiseti species complex</taxon>
    </lineage>
</organism>
<comment type="caution">
    <text evidence="2">The sequence shown here is derived from an EMBL/GenBank/DDBJ whole genome shotgun (WGS) entry which is preliminary data.</text>
</comment>
<protein>
    <submittedName>
        <fullName evidence="2">Uncharacterized protein</fullName>
    </submittedName>
</protein>
<dbReference type="OrthoDB" id="5097415at2759"/>
<feature type="region of interest" description="Disordered" evidence="1">
    <location>
        <begin position="167"/>
        <end position="195"/>
    </location>
</feature>
<evidence type="ECO:0000313" key="2">
    <source>
        <dbReference type="EMBL" id="RBR13531.1"/>
    </source>
</evidence>
<reference evidence="2 3" key="1">
    <citation type="submission" date="2018-06" db="EMBL/GenBank/DDBJ databases">
        <title>Fusarium incarnatum-equiseti species complex species 28.</title>
        <authorList>
            <person name="Gardiner D.M."/>
        </authorList>
    </citation>
    <scope>NUCLEOTIDE SEQUENCE [LARGE SCALE GENOMIC DNA]</scope>
    <source>
        <strain evidence="2 3">FIESC_28</strain>
    </source>
</reference>
<evidence type="ECO:0000256" key="1">
    <source>
        <dbReference type="SAM" id="MobiDB-lite"/>
    </source>
</evidence>